<dbReference type="Proteomes" id="UP000663834">
    <property type="component" value="Unassembled WGS sequence"/>
</dbReference>
<name>A0A815WLY1_9BILA</name>
<dbReference type="AlphaFoldDB" id="A0A815WLY1"/>
<reference evidence="1" key="1">
    <citation type="submission" date="2021-02" db="EMBL/GenBank/DDBJ databases">
        <authorList>
            <person name="Nowell W R."/>
        </authorList>
    </citation>
    <scope>NUCLEOTIDE SEQUENCE</scope>
</reference>
<proteinExistence type="predicted"/>
<gene>
    <name evidence="1" type="ORF">KQP761_LOCUS17133</name>
</gene>
<dbReference type="OrthoDB" id="6782675at2759"/>
<organism evidence="1 2">
    <name type="scientific">Rotaria magnacalcarata</name>
    <dbReference type="NCBI Taxonomy" id="392030"/>
    <lineage>
        <taxon>Eukaryota</taxon>
        <taxon>Metazoa</taxon>
        <taxon>Spiralia</taxon>
        <taxon>Gnathifera</taxon>
        <taxon>Rotifera</taxon>
        <taxon>Eurotatoria</taxon>
        <taxon>Bdelloidea</taxon>
        <taxon>Philodinida</taxon>
        <taxon>Philodinidae</taxon>
        <taxon>Rotaria</taxon>
    </lineage>
</organism>
<dbReference type="EMBL" id="CAJNOW010008729">
    <property type="protein sequence ID" value="CAF1543578.1"/>
    <property type="molecule type" value="Genomic_DNA"/>
</dbReference>
<sequence length="150" mass="17558">MKIWSTYQALHDELALNNGYLLAFVEAMIRRQLHLVYTPRVIKPALPETDTIVLRVPYYEKPSQIYTKRVTVAAAKLDPSKKMRVDQNFSAKDQILTELELGAVYETICPECNDKYIGKTCRHLKTRIYTNIYLAKKRPYLRHYNHPTVN</sequence>
<evidence type="ECO:0000313" key="1">
    <source>
        <dbReference type="EMBL" id="CAF1543578.1"/>
    </source>
</evidence>
<protein>
    <submittedName>
        <fullName evidence="1">Uncharacterized protein</fullName>
    </submittedName>
</protein>
<accession>A0A815WLY1</accession>
<evidence type="ECO:0000313" key="2">
    <source>
        <dbReference type="Proteomes" id="UP000663834"/>
    </source>
</evidence>
<comment type="caution">
    <text evidence="1">The sequence shown here is derived from an EMBL/GenBank/DDBJ whole genome shotgun (WGS) entry which is preliminary data.</text>
</comment>